<dbReference type="Proteomes" id="UP000790377">
    <property type="component" value="Unassembled WGS sequence"/>
</dbReference>
<keyword evidence="2" id="KW-1185">Reference proteome</keyword>
<organism evidence="1 2">
    <name type="scientific">Hygrophoropsis aurantiaca</name>
    <dbReference type="NCBI Taxonomy" id="72124"/>
    <lineage>
        <taxon>Eukaryota</taxon>
        <taxon>Fungi</taxon>
        <taxon>Dikarya</taxon>
        <taxon>Basidiomycota</taxon>
        <taxon>Agaricomycotina</taxon>
        <taxon>Agaricomycetes</taxon>
        <taxon>Agaricomycetidae</taxon>
        <taxon>Boletales</taxon>
        <taxon>Coniophorineae</taxon>
        <taxon>Hygrophoropsidaceae</taxon>
        <taxon>Hygrophoropsis</taxon>
    </lineage>
</organism>
<evidence type="ECO:0000313" key="2">
    <source>
        <dbReference type="Proteomes" id="UP000790377"/>
    </source>
</evidence>
<name>A0ACB8AP25_9AGAM</name>
<evidence type="ECO:0000313" key="1">
    <source>
        <dbReference type="EMBL" id="KAH7915225.1"/>
    </source>
</evidence>
<sequence>MLSVLRFSSSTFAFYLFLVTLFPSTLLPASIYGFSVTGTGILFSSSVGTLIDKHNRLTIVRCATLGQKLTCGISYALFLMCFLTPLGRIGGLSGPLIAVFIGMVLCGAILKVATVCLTISIERDWASTIGKGHSQRLVKLNTWIRRVDLVCDLVSPLFVSALTAGVSYSFATAFLAGMTAVSFVLEMVLSGITYRRFPELSQNRNTDITHGDQSTIDPRSQSFGHRLLGHLDPRELIRDFEEFRKLPVFYTSLSIASIYLTVLSFDGTMLTFLKDARKYTDPFIAGQRAACTAAGLTGTILFPILSRKLGVVRTGSWSIWSEFMCLIPVVASLYFGAPESKSNTPEAVPEWNAAMLFGGMALSRIGLWMFDLAQLQILQESLESNPRRNRLTSLQYTLQNVFDMAKYALTMGLASPSNFRWAGLVSVIAVFVGGVLYTFGYARIVRGHVAPHWRKVKLP</sequence>
<gene>
    <name evidence="1" type="ORF">BJ138DRAFT_177077</name>
</gene>
<proteinExistence type="predicted"/>
<accession>A0ACB8AP25</accession>
<dbReference type="EMBL" id="MU267603">
    <property type="protein sequence ID" value="KAH7915225.1"/>
    <property type="molecule type" value="Genomic_DNA"/>
</dbReference>
<protein>
    <submittedName>
        <fullName evidence="1">Iron transporter</fullName>
    </submittedName>
</protein>
<reference evidence="1" key="1">
    <citation type="journal article" date="2021" name="New Phytol.">
        <title>Evolutionary innovations through gain and loss of genes in the ectomycorrhizal Boletales.</title>
        <authorList>
            <person name="Wu G."/>
            <person name="Miyauchi S."/>
            <person name="Morin E."/>
            <person name="Kuo A."/>
            <person name="Drula E."/>
            <person name="Varga T."/>
            <person name="Kohler A."/>
            <person name="Feng B."/>
            <person name="Cao Y."/>
            <person name="Lipzen A."/>
            <person name="Daum C."/>
            <person name="Hundley H."/>
            <person name="Pangilinan J."/>
            <person name="Johnson J."/>
            <person name="Barry K."/>
            <person name="LaButti K."/>
            <person name="Ng V."/>
            <person name="Ahrendt S."/>
            <person name="Min B."/>
            <person name="Choi I.G."/>
            <person name="Park H."/>
            <person name="Plett J.M."/>
            <person name="Magnuson J."/>
            <person name="Spatafora J.W."/>
            <person name="Nagy L.G."/>
            <person name="Henrissat B."/>
            <person name="Grigoriev I.V."/>
            <person name="Yang Z.L."/>
            <person name="Xu J."/>
            <person name="Martin F.M."/>
        </authorList>
    </citation>
    <scope>NUCLEOTIDE SEQUENCE</scope>
    <source>
        <strain evidence="1">ATCC 28755</strain>
    </source>
</reference>
<comment type="caution">
    <text evidence="1">The sequence shown here is derived from an EMBL/GenBank/DDBJ whole genome shotgun (WGS) entry which is preliminary data.</text>
</comment>